<dbReference type="InterPro" id="IPR043128">
    <property type="entry name" value="Rev_trsase/Diguanyl_cyclase"/>
</dbReference>
<dbReference type="InterPro" id="IPR035919">
    <property type="entry name" value="EAL_sf"/>
</dbReference>
<dbReference type="Proteomes" id="UP000319865">
    <property type="component" value="Unassembled WGS sequence"/>
</dbReference>
<keyword evidence="2" id="KW-0812">Transmembrane</keyword>
<dbReference type="PROSITE" id="PS50887">
    <property type="entry name" value="GGDEF"/>
    <property type="match status" value="1"/>
</dbReference>
<dbReference type="SUPFAM" id="SSF55073">
    <property type="entry name" value="Nucleotide cyclase"/>
    <property type="match status" value="1"/>
</dbReference>
<evidence type="ECO:0000259" key="4">
    <source>
        <dbReference type="PROSITE" id="PS50887"/>
    </source>
</evidence>
<evidence type="ECO:0000259" key="3">
    <source>
        <dbReference type="PROSITE" id="PS50883"/>
    </source>
</evidence>
<dbReference type="AlphaFoldDB" id="A0A543PJJ0"/>
<dbReference type="InterPro" id="IPR001633">
    <property type="entry name" value="EAL_dom"/>
</dbReference>
<keyword evidence="6" id="KW-1185">Reference proteome</keyword>
<sequence length="665" mass="71102">MTSQPTAVPASRERRTADSAGRRLRLSAHTASAGLVAVLLVLTVFSVGAAITNAAAATEAELSVEVSELADAAEQSLAMQEELVDDLVVEDDAGTRAAYQAAAGATREALRGIGTAHGEDLQQLERWLGLQARYEATVAELLDVARTDPTVAEEFEEEHVEVHFDAVEEVVQAEVWEHRSAADEALADLRGAHQVLLWVTPAVFGVGLALVAWCTTVLHRSRRETAARAEENRQQALHDALTGLPNRTLLRQRAAAALDAAAAGPGTVALMLIDLDRFKEINDTLGHAYGDVVLQVVGERLLGAVRATDTVARLGGDEFAILLPNVHGADAALELAARAQAAMEAPIEAEGATLDVDASIGIALSGVDGGDVESLLRNADIAMYSAKDRGVGVCVFDTGLDDHSPERLGLLGELRRAIDSGELVLHYQPKMAMVSEEVCGVEALVRWQHPERGIIPPALFIPLAERTPLIHPLTRYVIDTALAQCARWQAEGRTLQVAVNVSARNLLDDGFVDDVLELLVRRGVPAACLELEVTESAIMADPARAQQILGRLADAGITLSIDDFGAGYTSLAHLKDLPIHQLKIDRSFVASMTTDRSDALIVRAVVELGHNLGLTTVAEGVEDEATWQRLRAAGCDLAQGYHLARPMPASELEGWYDATRGVLRS</sequence>
<organism evidence="5 6">
    <name type="scientific">Blastococcus colisei</name>
    <dbReference type="NCBI Taxonomy" id="1564162"/>
    <lineage>
        <taxon>Bacteria</taxon>
        <taxon>Bacillati</taxon>
        <taxon>Actinomycetota</taxon>
        <taxon>Actinomycetes</taxon>
        <taxon>Geodermatophilales</taxon>
        <taxon>Geodermatophilaceae</taxon>
        <taxon>Blastococcus</taxon>
    </lineage>
</organism>
<dbReference type="OrthoDB" id="23692at2"/>
<keyword evidence="2" id="KW-1133">Transmembrane helix</keyword>
<evidence type="ECO:0000313" key="6">
    <source>
        <dbReference type="Proteomes" id="UP000319865"/>
    </source>
</evidence>
<dbReference type="PANTHER" id="PTHR33121:SF70">
    <property type="entry name" value="SIGNALING PROTEIN YKOW"/>
    <property type="match status" value="1"/>
</dbReference>
<feature type="transmembrane region" description="Helical" evidence="2">
    <location>
        <begin position="32"/>
        <end position="56"/>
    </location>
</feature>
<dbReference type="Gene3D" id="3.30.70.270">
    <property type="match status" value="1"/>
</dbReference>
<dbReference type="InterPro" id="IPR029787">
    <property type="entry name" value="Nucleotide_cyclase"/>
</dbReference>
<dbReference type="PROSITE" id="PS50883">
    <property type="entry name" value="EAL"/>
    <property type="match status" value="1"/>
</dbReference>
<dbReference type="Pfam" id="PF00990">
    <property type="entry name" value="GGDEF"/>
    <property type="match status" value="1"/>
</dbReference>
<protein>
    <submittedName>
        <fullName evidence="5">Diguanylate cyclase (GGDEF)-like protein</fullName>
    </submittedName>
</protein>
<feature type="region of interest" description="Disordered" evidence="1">
    <location>
        <begin position="1"/>
        <end position="22"/>
    </location>
</feature>
<feature type="transmembrane region" description="Helical" evidence="2">
    <location>
        <begin position="195"/>
        <end position="218"/>
    </location>
</feature>
<evidence type="ECO:0000256" key="2">
    <source>
        <dbReference type="SAM" id="Phobius"/>
    </source>
</evidence>
<dbReference type="CDD" id="cd01949">
    <property type="entry name" value="GGDEF"/>
    <property type="match status" value="1"/>
</dbReference>
<gene>
    <name evidence="5" type="ORF">FHU33_3714</name>
</gene>
<keyword evidence="2" id="KW-0472">Membrane</keyword>
<dbReference type="Gene3D" id="3.20.20.450">
    <property type="entry name" value="EAL domain"/>
    <property type="match status" value="1"/>
</dbReference>
<dbReference type="NCBIfam" id="TIGR00254">
    <property type="entry name" value="GGDEF"/>
    <property type="match status" value="1"/>
</dbReference>
<evidence type="ECO:0000313" key="5">
    <source>
        <dbReference type="EMBL" id="TQN44219.1"/>
    </source>
</evidence>
<evidence type="ECO:0000256" key="1">
    <source>
        <dbReference type="SAM" id="MobiDB-lite"/>
    </source>
</evidence>
<feature type="compositionally biased region" description="Basic and acidic residues" evidence="1">
    <location>
        <begin position="11"/>
        <end position="21"/>
    </location>
</feature>
<dbReference type="Pfam" id="PF00563">
    <property type="entry name" value="EAL"/>
    <property type="match status" value="1"/>
</dbReference>
<dbReference type="InterPro" id="IPR000160">
    <property type="entry name" value="GGDEF_dom"/>
</dbReference>
<dbReference type="SMART" id="SM00052">
    <property type="entry name" value="EAL"/>
    <property type="match status" value="1"/>
</dbReference>
<dbReference type="EMBL" id="VFQE01000001">
    <property type="protein sequence ID" value="TQN44219.1"/>
    <property type="molecule type" value="Genomic_DNA"/>
</dbReference>
<dbReference type="RefSeq" id="WP_142026659.1">
    <property type="nucleotide sequence ID" value="NZ_VFQE01000001.1"/>
</dbReference>
<dbReference type="PANTHER" id="PTHR33121">
    <property type="entry name" value="CYCLIC DI-GMP PHOSPHODIESTERASE PDEF"/>
    <property type="match status" value="1"/>
</dbReference>
<dbReference type="FunFam" id="3.20.20.450:FF:000001">
    <property type="entry name" value="Cyclic di-GMP phosphodiesterase yahA"/>
    <property type="match status" value="1"/>
</dbReference>
<reference evidence="5 6" key="1">
    <citation type="submission" date="2019-06" db="EMBL/GenBank/DDBJ databases">
        <title>Sequencing the genomes of 1000 actinobacteria strains.</title>
        <authorList>
            <person name="Klenk H.-P."/>
        </authorList>
    </citation>
    <scope>NUCLEOTIDE SEQUENCE [LARGE SCALE GENOMIC DNA]</scope>
    <source>
        <strain evidence="5 6">DSM 46837</strain>
    </source>
</reference>
<dbReference type="SUPFAM" id="SSF141868">
    <property type="entry name" value="EAL domain-like"/>
    <property type="match status" value="1"/>
</dbReference>
<accession>A0A543PJJ0</accession>
<feature type="domain" description="GGDEF" evidence="4">
    <location>
        <begin position="266"/>
        <end position="398"/>
    </location>
</feature>
<name>A0A543PJJ0_9ACTN</name>
<dbReference type="SMART" id="SM00267">
    <property type="entry name" value="GGDEF"/>
    <property type="match status" value="1"/>
</dbReference>
<feature type="domain" description="EAL" evidence="3">
    <location>
        <begin position="407"/>
        <end position="660"/>
    </location>
</feature>
<dbReference type="InterPro" id="IPR050706">
    <property type="entry name" value="Cyclic-di-GMP_PDE-like"/>
</dbReference>
<dbReference type="CDD" id="cd01948">
    <property type="entry name" value="EAL"/>
    <property type="match status" value="1"/>
</dbReference>
<proteinExistence type="predicted"/>
<comment type="caution">
    <text evidence="5">The sequence shown here is derived from an EMBL/GenBank/DDBJ whole genome shotgun (WGS) entry which is preliminary data.</text>
</comment>
<dbReference type="GO" id="GO:0071111">
    <property type="term" value="F:cyclic-guanylate-specific phosphodiesterase activity"/>
    <property type="evidence" value="ECO:0007669"/>
    <property type="project" value="InterPro"/>
</dbReference>